<dbReference type="EMBL" id="AF324838">
    <property type="protein sequence ID" value="AAK06794.1"/>
    <property type="molecule type" value="Genomic_DNA"/>
</dbReference>
<organism evidence="1">
    <name type="scientific">Streptomyces antibioticus</name>
    <dbReference type="NCBI Taxonomy" id="1890"/>
    <lineage>
        <taxon>Bacteria</taxon>
        <taxon>Bacillati</taxon>
        <taxon>Actinomycetota</taxon>
        <taxon>Actinomycetes</taxon>
        <taxon>Kitasatosporales</taxon>
        <taxon>Streptomycetaceae</taxon>
        <taxon>Streptomyces</taxon>
    </lineage>
</organism>
<sequence length="78" mass="8195">MTVGAPMTSDAMTDAIRVESGHLEPEELAALTVVLLARIRGAAPDRAAGDGGSLVAATWRRLERANGFQSPSSWRTAC</sequence>
<gene>
    <name evidence="1" type="primary">simX2</name>
</gene>
<proteinExistence type="predicted"/>
<dbReference type="Pfam" id="PF13822">
    <property type="entry name" value="ACC_epsilon"/>
    <property type="match status" value="1"/>
</dbReference>
<dbReference type="GO" id="GO:0004658">
    <property type="term" value="F:propionyl-CoA carboxylase activity"/>
    <property type="evidence" value="ECO:0007669"/>
    <property type="project" value="InterPro"/>
</dbReference>
<reference evidence="1" key="2">
    <citation type="submission" date="2011-11" db="EMBL/GenBank/DDBJ databases">
        <title>The simocyclinone biosynthetic gene cluster isolated from Streptomyces antibioticus Tue6040.</title>
        <authorList>
            <person name="Trefzer A."/>
            <person name="Bechthold A."/>
        </authorList>
    </citation>
    <scope>NUCLEOTIDE SEQUENCE</scope>
    <source>
        <strain evidence="1">Tue6040</strain>
    </source>
</reference>
<dbReference type="GO" id="GO:0003989">
    <property type="term" value="F:acetyl-CoA carboxylase activity"/>
    <property type="evidence" value="ECO:0007669"/>
    <property type="project" value="InterPro"/>
</dbReference>
<accession>Q9AMI3</accession>
<name>Q9AMI3_STRAT</name>
<dbReference type="AlphaFoldDB" id="Q9AMI3"/>
<protein>
    <submittedName>
        <fullName evidence="1">SimX2</fullName>
    </submittedName>
</protein>
<reference evidence="1" key="1">
    <citation type="journal article" date="2002" name="Antimicrob. Agents Chemother.">
        <title>Biosynthetic gene cluster of simocyclinone, a natural multihybrid antibiotic.</title>
        <authorList>
            <person name="Trefzer A."/>
            <person name="Pelzer S."/>
            <person name="Schimana J."/>
            <person name="Stockert S."/>
            <person name="Bihlmaier C."/>
            <person name="Fiedler H.P."/>
            <person name="Welzel K."/>
            <person name="Vente A."/>
            <person name="Bechthold A."/>
        </authorList>
    </citation>
    <scope>NUCLEOTIDE SEQUENCE</scope>
    <source>
        <strain evidence="1">Tue6040</strain>
    </source>
</reference>
<dbReference type="InterPro" id="IPR032716">
    <property type="entry name" value="ACC_epsilon"/>
</dbReference>
<evidence type="ECO:0000313" key="1">
    <source>
        <dbReference type="EMBL" id="AAK06794.1"/>
    </source>
</evidence>